<dbReference type="InterPro" id="IPR002636">
    <property type="entry name" value="DUF29"/>
</dbReference>
<name>A0A512J4Q5_9HYPH</name>
<evidence type="ECO:0000313" key="2">
    <source>
        <dbReference type="EMBL" id="GEP04968.1"/>
    </source>
</evidence>
<proteinExistence type="predicted"/>
<dbReference type="Gene3D" id="1.20.1220.20">
    <property type="entry name" value="Uncharcterised protein PF01724"/>
    <property type="match status" value="1"/>
</dbReference>
<evidence type="ECO:0000313" key="5">
    <source>
        <dbReference type="Proteomes" id="UP001156856"/>
    </source>
</evidence>
<gene>
    <name evidence="3" type="ORF">GCM10007888_20860</name>
    <name evidence="2" type="ORF">MOX02_30060</name>
</gene>
<organism evidence="2 4">
    <name type="scientific">Methylobacterium oxalidis</name>
    <dbReference type="NCBI Taxonomy" id="944322"/>
    <lineage>
        <taxon>Bacteria</taxon>
        <taxon>Pseudomonadati</taxon>
        <taxon>Pseudomonadota</taxon>
        <taxon>Alphaproteobacteria</taxon>
        <taxon>Hyphomicrobiales</taxon>
        <taxon>Methylobacteriaceae</taxon>
        <taxon>Methylobacterium</taxon>
    </lineage>
</organism>
<accession>A0A512J4Q5</accession>
<reference evidence="3" key="4">
    <citation type="submission" date="2023-01" db="EMBL/GenBank/DDBJ databases">
        <title>Draft genome sequence of Methylobacterium oxalidis strain NBRC 107715.</title>
        <authorList>
            <person name="Sun Q."/>
            <person name="Mori K."/>
        </authorList>
    </citation>
    <scope>NUCLEOTIDE SEQUENCE</scope>
    <source>
        <strain evidence="3">NBRC 107715</strain>
    </source>
</reference>
<dbReference type="PANTHER" id="PTHR34235:SF1">
    <property type="entry name" value="SLR0416 PROTEIN"/>
    <property type="match status" value="1"/>
</dbReference>
<dbReference type="Proteomes" id="UP000321960">
    <property type="component" value="Unassembled WGS sequence"/>
</dbReference>
<sequence>MEDAMAHPAPTREDAPAAPSADGRTRHADDLYTWVQEQVALLRAGEVALLDLDNIAEELSDVGLSEYYRLQSAVEIILLHMLKWDHQPERRSRSWALSIAEHRERALIQMRKSPGLKSSLDEVRLDAFRLARLGAARQMKRAPRSLPAECPYTWDDILERPFDLDSVKQ</sequence>
<evidence type="ECO:0000313" key="3">
    <source>
        <dbReference type="EMBL" id="GLS63705.1"/>
    </source>
</evidence>
<evidence type="ECO:0008006" key="6">
    <source>
        <dbReference type="Google" id="ProtNLM"/>
    </source>
</evidence>
<evidence type="ECO:0000256" key="1">
    <source>
        <dbReference type="SAM" id="MobiDB-lite"/>
    </source>
</evidence>
<dbReference type="PANTHER" id="PTHR34235">
    <property type="entry name" value="SLR1203 PROTEIN-RELATED"/>
    <property type="match status" value="1"/>
</dbReference>
<evidence type="ECO:0000313" key="4">
    <source>
        <dbReference type="Proteomes" id="UP000321960"/>
    </source>
</evidence>
<keyword evidence="5" id="KW-1185">Reference proteome</keyword>
<dbReference type="RefSeq" id="WP_244948440.1">
    <property type="nucleotide sequence ID" value="NZ_BJZU01000057.1"/>
</dbReference>
<feature type="region of interest" description="Disordered" evidence="1">
    <location>
        <begin position="1"/>
        <end position="24"/>
    </location>
</feature>
<protein>
    <recommendedName>
        <fullName evidence="6">DUF29 domain-containing protein</fullName>
    </recommendedName>
</protein>
<reference evidence="2 4" key="3">
    <citation type="submission" date="2019-07" db="EMBL/GenBank/DDBJ databases">
        <title>Whole genome shotgun sequence of Methylobacterium oxalidis NBRC 107715.</title>
        <authorList>
            <person name="Hosoyama A."/>
            <person name="Uohara A."/>
            <person name="Ohji S."/>
            <person name="Ichikawa N."/>
        </authorList>
    </citation>
    <scope>NUCLEOTIDE SEQUENCE [LARGE SCALE GENOMIC DNA]</scope>
    <source>
        <strain evidence="2 4">NBRC 107715</strain>
    </source>
</reference>
<dbReference type="EMBL" id="BJZU01000057">
    <property type="protein sequence ID" value="GEP04968.1"/>
    <property type="molecule type" value="Genomic_DNA"/>
</dbReference>
<dbReference type="EMBL" id="BSPK01000026">
    <property type="protein sequence ID" value="GLS63705.1"/>
    <property type="molecule type" value="Genomic_DNA"/>
</dbReference>
<comment type="caution">
    <text evidence="2">The sequence shown here is derived from an EMBL/GenBank/DDBJ whole genome shotgun (WGS) entry which is preliminary data.</text>
</comment>
<reference evidence="5" key="2">
    <citation type="journal article" date="2019" name="Int. J. Syst. Evol. Microbiol.">
        <title>The Global Catalogue of Microorganisms (GCM) 10K type strain sequencing project: providing services to taxonomists for standard genome sequencing and annotation.</title>
        <authorList>
            <consortium name="The Broad Institute Genomics Platform"/>
            <consortium name="The Broad Institute Genome Sequencing Center for Infectious Disease"/>
            <person name="Wu L."/>
            <person name="Ma J."/>
        </authorList>
    </citation>
    <scope>NUCLEOTIDE SEQUENCE [LARGE SCALE GENOMIC DNA]</scope>
    <source>
        <strain evidence="5">NBRC 107715</strain>
    </source>
</reference>
<dbReference type="AlphaFoldDB" id="A0A512J4Q5"/>
<dbReference type="Pfam" id="PF01724">
    <property type="entry name" value="DUF29"/>
    <property type="match status" value="1"/>
</dbReference>
<dbReference type="Proteomes" id="UP001156856">
    <property type="component" value="Unassembled WGS sequence"/>
</dbReference>
<reference evidence="3" key="1">
    <citation type="journal article" date="2014" name="Int. J. Syst. Evol. Microbiol.">
        <title>Complete genome of a new Firmicutes species belonging to the dominant human colonic microbiota ('Ruminococcus bicirculans') reveals two chromosomes and a selective capacity to utilize plant glucans.</title>
        <authorList>
            <consortium name="NISC Comparative Sequencing Program"/>
            <person name="Wegmann U."/>
            <person name="Louis P."/>
            <person name="Goesmann A."/>
            <person name="Henrissat B."/>
            <person name="Duncan S.H."/>
            <person name="Flint H.J."/>
        </authorList>
    </citation>
    <scope>NUCLEOTIDE SEQUENCE</scope>
    <source>
        <strain evidence="3">NBRC 107715</strain>
    </source>
</reference>